<dbReference type="Gene3D" id="3.30.870.10">
    <property type="entry name" value="Endonuclease Chain A"/>
    <property type="match status" value="2"/>
</dbReference>
<organism evidence="12 13">
    <name type="scientific">Hypholoma sublateritium (strain FD-334 SS-4)</name>
    <dbReference type="NCBI Taxonomy" id="945553"/>
    <lineage>
        <taxon>Eukaryota</taxon>
        <taxon>Fungi</taxon>
        <taxon>Dikarya</taxon>
        <taxon>Basidiomycota</taxon>
        <taxon>Agaricomycotina</taxon>
        <taxon>Agaricomycetes</taxon>
        <taxon>Agaricomycetidae</taxon>
        <taxon>Agaricales</taxon>
        <taxon>Agaricineae</taxon>
        <taxon>Strophariaceae</taxon>
        <taxon>Hypholoma</taxon>
    </lineage>
</organism>
<keyword evidence="5" id="KW-0378">Hydrolase</keyword>
<dbReference type="OrthoDB" id="47785at2759"/>
<evidence type="ECO:0000256" key="7">
    <source>
        <dbReference type="ARBA" id="ARBA00023204"/>
    </source>
</evidence>
<dbReference type="Pfam" id="PF06087">
    <property type="entry name" value="Tyr-DNA_phospho"/>
    <property type="match status" value="1"/>
</dbReference>
<evidence type="ECO:0000256" key="9">
    <source>
        <dbReference type="PIRSR" id="PIRSR610347-1"/>
    </source>
</evidence>
<feature type="binding site" evidence="10">
    <location>
        <position position="512"/>
    </location>
    <ligand>
        <name>substrate</name>
    </ligand>
</feature>
<feature type="compositionally biased region" description="Polar residues" evidence="11">
    <location>
        <begin position="17"/>
        <end position="28"/>
    </location>
</feature>
<evidence type="ECO:0000256" key="3">
    <source>
        <dbReference type="ARBA" id="ARBA00022722"/>
    </source>
</evidence>
<dbReference type="CDD" id="cd09123">
    <property type="entry name" value="PLDc_Tdp1_2"/>
    <property type="match status" value="1"/>
</dbReference>
<feature type="active site" description="Proton donor/acceptor" evidence="9">
    <location>
        <position position="510"/>
    </location>
</feature>
<feature type="active site" description="Nucleophile" evidence="9">
    <location>
        <position position="263"/>
    </location>
</feature>
<dbReference type="SUPFAM" id="SSF56024">
    <property type="entry name" value="Phospholipase D/nuclease"/>
    <property type="match status" value="2"/>
</dbReference>
<keyword evidence="7" id="KW-0234">DNA repair</keyword>
<dbReference type="GO" id="GO:0006281">
    <property type="term" value="P:DNA repair"/>
    <property type="evidence" value="ECO:0007669"/>
    <property type="project" value="UniProtKB-KW"/>
</dbReference>
<proteinExistence type="inferred from homology"/>
<keyword evidence="6" id="KW-0269">Exonuclease</keyword>
<dbReference type="GO" id="GO:0017005">
    <property type="term" value="F:3'-tyrosyl-DNA phosphodiesterase activity"/>
    <property type="evidence" value="ECO:0007669"/>
    <property type="project" value="TreeGrafter"/>
</dbReference>
<feature type="compositionally biased region" description="Basic and acidic residues" evidence="11">
    <location>
        <begin position="99"/>
        <end position="109"/>
    </location>
</feature>
<keyword evidence="8" id="KW-0539">Nucleus</keyword>
<evidence type="ECO:0000256" key="11">
    <source>
        <dbReference type="SAM" id="MobiDB-lite"/>
    </source>
</evidence>
<name>A0A0D2MF00_HYPSF</name>
<dbReference type="InterPro" id="IPR003903">
    <property type="entry name" value="UIM_dom"/>
</dbReference>
<dbReference type="PANTHER" id="PTHR12415">
    <property type="entry name" value="TYROSYL-DNA PHOSPHODIESTERASE 1"/>
    <property type="match status" value="1"/>
</dbReference>
<dbReference type="Proteomes" id="UP000054270">
    <property type="component" value="Unassembled WGS sequence"/>
</dbReference>
<feature type="region of interest" description="Disordered" evidence="11">
    <location>
        <begin position="605"/>
        <end position="624"/>
    </location>
</feature>
<evidence type="ECO:0000256" key="8">
    <source>
        <dbReference type="ARBA" id="ARBA00023242"/>
    </source>
</evidence>
<comment type="similarity">
    <text evidence="2">Belongs to the tyrosyl-DNA phosphodiesterase family.</text>
</comment>
<sequence>MSTEDEDLAKAIALSLQETSRTSGTSSVIDLDSGDDDDARFEEELRRAMQASQAESSQTHARSREREPQLSGSGTGQHKDLELAPSERSATSIFLSERAQLEKERMERLKRLRPQSTQESTAEDDDSESEDPPAKRHQVSTSRSSFIRSNLPGISSAKSVPADEQTFWNGELRQTATMHAEPRKDGQPTFRLTDVLGKRSEMAFAIMSSYALDFPWIYHFFESSVPVIMVAQPDASGQAEIKNVLPNWIRTTPHLPGGRGCQHMKFMLLFYKSGRLRVVISTANLISYDWKDMENSVWLQDIPLRSKPVPHDPKATDDFAAALQRVLLGVNVKAALQAMLIDHSKLPLQSIEELRQKWDWSNVKAQLVSSLAGKHEGWPRVIQTGHPRLMSVVRKIGMRTGEGSRAKNLILECQGSSMGVYTTQWLNEFYCSANGESAEKWLDRSKKSREKDPYPSIKILFPTKTTVQNSASGEKGGGTIFCRRKQWVAKNFPRSHFYDSKSKAGPVLMHSKMIIARLEERFSGHQKPSGNKSNDSDSDIEVVEPALGWAYIGSHNFTPSAWGNLSGTAFNPVLNISNYELGVVFLLKTAKEVDHIACFQRPPKKYTSSDEPWIQEESAYHQAD</sequence>
<dbReference type="GO" id="GO:0004527">
    <property type="term" value="F:exonuclease activity"/>
    <property type="evidence" value="ECO:0007669"/>
    <property type="project" value="UniProtKB-KW"/>
</dbReference>
<evidence type="ECO:0000256" key="4">
    <source>
        <dbReference type="ARBA" id="ARBA00022763"/>
    </source>
</evidence>
<dbReference type="InterPro" id="IPR010347">
    <property type="entry name" value="Tdp1"/>
</dbReference>
<keyword evidence="13" id="KW-1185">Reference proteome</keyword>
<evidence type="ECO:0000256" key="2">
    <source>
        <dbReference type="ARBA" id="ARBA00010205"/>
    </source>
</evidence>
<dbReference type="EMBL" id="KN817552">
    <property type="protein sequence ID" value="KJA22168.1"/>
    <property type="molecule type" value="Genomic_DNA"/>
</dbReference>
<evidence type="ECO:0000256" key="10">
    <source>
        <dbReference type="PIRSR" id="PIRSR610347-2"/>
    </source>
</evidence>
<accession>A0A0D2MF00</accession>
<dbReference type="Pfam" id="PF02809">
    <property type="entry name" value="UIM"/>
    <property type="match status" value="1"/>
</dbReference>
<feature type="compositionally biased region" description="Polar residues" evidence="11">
    <location>
        <begin position="50"/>
        <end position="60"/>
    </location>
</feature>
<dbReference type="OMA" id="FPPMDGQ"/>
<keyword evidence="4" id="KW-0227">DNA damage</keyword>
<evidence type="ECO:0008006" key="14">
    <source>
        <dbReference type="Google" id="ProtNLM"/>
    </source>
</evidence>
<dbReference type="Pfam" id="PF23625">
    <property type="entry name" value="UIM_2"/>
    <property type="match status" value="1"/>
</dbReference>
<dbReference type="PROSITE" id="PS50330">
    <property type="entry name" value="UIM"/>
    <property type="match status" value="1"/>
</dbReference>
<gene>
    <name evidence="12" type="ORF">HYPSUDRAFT_41333</name>
</gene>
<feature type="compositionally biased region" description="Acidic residues" evidence="11">
    <location>
        <begin position="121"/>
        <end position="131"/>
    </location>
</feature>
<dbReference type="SMART" id="SM00726">
    <property type="entry name" value="UIM"/>
    <property type="match status" value="2"/>
</dbReference>
<evidence type="ECO:0000313" key="13">
    <source>
        <dbReference type="Proteomes" id="UP000054270"/>
    </source>
</evidence>
<dbReference type="PANTHER" id="PTHR12415:SF0">
    <property type="entry name" value="TYROSYL-DNA PHOSPHODIESTERASE 1"/>
    <property type="match status" value="1"/>
</dbReference>
<feature type="compositionally biased region" description="Polar residues" evidence="11">
    <location>
        <begin position="139"/>
        <end position="158"/>
    </location>
</feature>
<comment type="subcellular location">
    <subcellularLocation>
        <location evidence="1">Nucleus</location>
    </subcellularLocation>
</comment>
<dbReference type="GO" id="GO:0005634">
    <property type="term" value="C:nucleus"/>
    <property type="evidence" value="ECO:0007669"/>
    <property type="project" value="UniProtKB-SubCell"/>
</dbReference>
<evidence type="ECO:0000256" key="1">
    <source>
        <dbReference type="ARBA" id="ARBA00004123"/>
    </source>
</evidence>
<dbReference type="AlphaFoldDB" id="A0A0D2MF00"/>
<protein>
    <recommendedName>
        <fullName evidence="14">PLD phosphodiesterase domain-containing protein</fullName>
    </recommendedName>
</protein>
<reference evidence="13" key="1">
    <citation type="submission" date="2014-04" db="EMBL/GenBank/DDBJ databases">
        <title>Evolutionary Origins and Diversification of the Mycorrhizal Mutualists.</title>
        <authorList>
            <consortium name="DOE Joint Genome Institute"/>
            <consortium name="Mycorrhizal Genomics Consortium"/>
            <person name="Kohler A."/>
            <person name="Kuo A."/>
            <person name="Nagy L.G."/>
            <person name="Floudas D."/>
            <person name="Copeland A."/>
            <person name="Barry K.W."/>
            <person name="Cichocki N."/>
            <person name="Veneault-Fourrey C."/>
            <person name="LaButti K."/>
            <person name="Lindquist E.A."/>
            <person name="Lipzen A."/>
            <person name="Lundell T."/>
            <person name="Morin E."/>
            <person name="Murat C."/>
            <person name="Riley R."/>
            <person name="Ohm R."/>
            <person name="Sun H."/>
            <person name="Tunlid A."/>
            <person name="Henrissat B."/>
            <person name="Grigoriev I.V."/>
            <person name="Hibbett D.S."/>
            <person name="Martin F."/>
        </authorList>
    </citation>
    <scope>NUCLEOTIDE SEQUENCE [LARGE SCALE GENOMIC DNA]</scope>
    <source>
        <strain evidence="13">FD-334 SS-4</strain>
    </source>
</reference>
<feature type="region of interest" description="Disordered" evidence="11">
    <location>
        <begin position="17"/>
        <end position="160"/>
    </location>
</feature>
<dbReference type="GO" id="GO:0003697">
    <property type="term" value="F:single-stranded DNA binding"/>
    <property type="evidence" value="ECO:0007669"/>
    <property type="project" value="TreeGrafter"/>
</dbReference>
<dbReference type="CDD" id="cd09122">
    <property type="entry name" value="PLDc_Tdp1_1"/>
    <property type="match status" value="1"/>
</dbReference>
<keyword evidence="3" id="KW-0540">Nuclease</keyword>
<evidence type="ECO:0000313" key="12">
    <source>
        <dbReference type="EMBL" id="KJA22168.1"/>
    </source>
</evidence>
<evidence type="ECO:0000256" key="5">
    <source>
        <dbReference type="ARBA" id="ARBA00022801"/>
    </source>
</evidence>
<evidence type="ECO:0000256" key="6">
    <source>
        <dbReference type="ARBA" id="ARBA00022839"/>
    </source>
</evidence>
<dbReference type="STRING" id="945553.A0A0D2MF00"/>
<dbReference type="GO" id="GO:0003690">
    <property type="term" value="F:double-stranded DNA binding"/>
    <property type="evidence" value="ECO:0007669"/>
    <property type="project" value="TreeGrafter"/>
</dbReference>
<feature type="compositionally biased region" description="Acidic residues" evidence="11">
    <location>
        <begin position="32"/>
        <end position="41"/>
    </location>
</feature>
<feature type="binding site" evidence="10">
    <location>
        <position position="265"/>
    </location>
    <ligand>
        <name>substrate</name>
    </ligand>
</feature>